<feature type="transmembrane region" description="Helical" evidence="5">
    <location>
        <begin position="400"/>
        <end position="419"/>
    </location>
</feature>
<comment type="subcellular location">
    <subcellularLocation>
        <location evidence="1">Membrane</location>
        <topology evidence="1">Multi-pass membrane protein</topology>
    </subcellularLocation>
</comment>
<gene>
    <name evidence="7" type="ORF">OTU49_001026</name>
</gene>
<evidence type="ECO:0000313" key="7">
    <source>
        <dbReference type="EMBL" id="KAK8744159.1"/>
    </source>
</evidence>
<dbReference type="InterPro" id="IPR042502">
    <property type="entry name" value="TM7SF3"/>
</dbReference>
<comment type="caution">
    <text evidence="7">The sequence shown here is derived from an EMBL/GenBank/DDBJ whole genome shotgun (WGS) entry which is preliminary data.</text>
</comment>
<evidence type="ECO:0000256" key="2">
    <source>
        <dbReference type="ARBA" id="ARBA00022692"/>
    </source>
</evidence>
<dbReference type="PANTHER" id="PTHR15937:SF3">
    <property type="entry name" value="TRANSMEMBRANE 7 SUPERFAMILY MEMBER 3"/>
    <property type="match status" value="1"/>
</dbReference>
<evidence type="ECO:0000259" key="6">
    <source>
        <dbReference type="Pfam" id="PF13886"/>
    </source>
</evidence>
<organism evidence="7 8">
    <name type="scientific">Cherax quadricarinatus</name>
    <name type="common">Australian red claw crayfish</name>
    <dbReference type="NCBI Taxonomy" id="27406"/>
    <lineage>
        <taxon>Eukaryota</taxon>
        <taxon>Metazoa</taxon>
        <taxon>Ecdysozoa</taxon>
        <taxon>Arthropoda</taxon>
        <taxon>Crustacea</taxon>
        <taxon>Multicrustacea</taxon>
        <taxon>Malacostraca</taxon>
        <taxon>Eumalacostraca</taxon>
        <taxon>Eucarida</taxon>
        <taxon>Decapoda</taxon>
        <taxon>Pleocyemata</taxon>
        <taxon>Astacidea</taxon>
        <taxon>Parastacoidea</taxon>
        <taxon>Parastacidae</taxon>
        <taxon>Cherax</taxon>
    </lineage>
</organism>
<feature type="non-terminal residue" evidence="7">
    <location>
        <position position="1"/>
    </location>
</feature>
<keyword evidence="4 5" id="KW-0472">Membrane</keyword>
<dbReference type="AlphaFoldDB" id="A0AAW0XUK9"/>
<evidence type="ECO:0000256" key="3">
    <source>
        <dbReference type="ARBA" id="ARBA00022989"/>
    </source>
</evidence>
<dbReference type="GO" id="GO:0043069">
    <property type="term" value="P:negative regulation of programmed cell death"/>
    <property type="evidence" value="ECO:0007669"/>
    <property type="project" value="TreeGrafter"/>
</dbReference>
<feature type="transmembrane region" description="Helical" evidence="5">
    <location>
        <begin position="540"/>
        <end position="559"/>
    </location>
</feature>
<dbReference type="Pfam" id="PF13886">
    <property type="entry name" value="TM7S3_TM198"/>
    <property type="match status" value="1"/>
</dbReference>
<feature type="domain" description="TM7S3/TM198-like" evidence="6">
    <location>
        <begin position="352"/>
        <end position="558"/>
    </location>
</feature>
<dbReference type="PANTHER" id="PTHR15937">
    <property type="entry name" value="TRANSMEMBRANE 7 SUPERFAMILY MEMBER 3"/>
    <property type="match status" value="1"/>
</dbReference>
<dbReference type="Proteomes" id="UP001445076">
    <property type="component" value="Unassembled WGS sequence"/>
</dbReference>
<dbReference type="InterPro" id="IPR025256">
    <property type="entry name" value="TM7S3/TM198-like_dom"/>
</dbReference>
<feature type="transmembrane region" description="Helical" evidence="5">
    <location>
        <begin position="347"/>
        <end position="365"/>
    </location>
</feature>
<evidence type="ECO:0000256" key="5">
    <source>
        <dbReference type="SAM" id="Phobius"/>
    </source>
</evidence>
<reference evidence="7 8" key="1">
    <citation type="journal article" date="2024" name="BMC Genomics">
        <title>Genome assembly of redclaw crayfish (Cherax quadricarinatus) provides insights into its immune adaptation and hypoxia tolerance.</title>
        <authorList>
            <person name="Liu Z."/>
            <person name="Zheng J."/>
            <person name="Li H."/>
            <person name="Fang K."/>
            <person name="Wang S."/>
            <person name="He J."/>
            <person name="Zhou D."/>
            <person name="Weng S."/>
            <person name="Chi M."/>
            <person name="Gu Z."/>
            <person name="He J."/>
            <person name="Li F."/>
            <person name="Wang M."/>
        </authorList>
    </citation>
    <scope>NUCLEOTIDE SEQUENCE [LARGE SCALE GENOMIC DNA]</scope>
    <source>
        <strain evidence="7">ZL_2023a</strain>
    </source>
</reference>
<keyword evidence="3 5" id="KW-1133">Transmembrane helix</keyword>
<feature type="transmembrane region" description="Helical" evidence="5">
    <location>
        <begin position="372"/>
        <end position="394"/>
    </location>
</feature>
<accession>A0AAW0XUK9</accession>
<evidence type="ECO:0000256" key="4">
    <source>
        <dbReference type="ARBA" id="ARBA00023136"/>
    </source>
</evidence>
<evidence type="ECO:0000256" key="1">
    <source>
        <dbReference type="ARBA" id="ARBA00004141"/>
    </source>
</evidence>
<name>A0AAW0XUK9_CHEQU</name>
<dbReference type="EMBL" id="JARKIK010000023">
    <property type="protein sequence ID" value="KAK8744159.1"/>
    <property type="molecule type" value="Genomic_DNA"/>
</dbReference>
<dbReference type="GO" id="GO:0005886">
    <property type="term" value="C:plasma membrane"/>
    <property type="evidence" value="ECO:0007669"/>
    <property type="project" value="TreeGrafter"/>
</dbReference>
<proteinExistence type="predicted"/>
<protein>
    <recommendedName>
        <fullName evidence="6">TM7S3/TM198-like domain-containing protein</fullName>
    </recommendedName>
</protein>
<dbReference type="Pfam" id="PF25992">
    <property type="entry name" value="Ig_TM7SF3_N"/>
    <property type="match status" value="1"/>
</dbReference>
<keyword evidence="2 5" id="KW-0812">Transmembrane</keyword>
<sequence length="726" mass="82487">ADYGCKQTQQQTRYQEILAGRLVRHIGHVVMRHPRKTFSNLIYVCVVCCVVSVTPSKDVTVLRTGGDSTGYHHDTLCHHNDGKLDVKEKEYSMKNVTYEIFGIGHHTSIAVSITDIDEENIGFLIVQAHSQNRYLILGHELMPTPGNYVNSTSPGLMVHLNSSSNPSYKQTCHVFLTNCHNKNITVLFMVRNYSSDEPIPGNYKAPHNLTQPYLVMEPNILTTKVTYRAASYPDLGHSLADGQLKYETFLAYMYERDLSEKKYWNMLIATSTLQGLRENAKSVAAAENNTAEQLNNWFVSYSGVGAVITVVVSYNNSHGTLYSSAVSYGCDFIEAEEYRCTKLVTPMAKLFCASLLFIGGILLFLGHRWLNFTMFTSGFLFFWCVFFLLCAQGTTSNIIALEWGTLVGALAGGVLWLIGWHKFQRPFHSSLLIIVMAVIFVGMIITYFLRYAIAPKTTNLSAFVVFPVFFAVIIIAYSIVDIKKVHIFSCTLLGSYAFIVPFAFYFGSSLTYIVINVIGLMTVVNYSAAVGYPPFQVCDIILLCLWIILFTCGTAYQLYREKSSPPFHPPNLSSWRATKKFCNFVFDKLFACLPMNPDPGGVDIEDQPMWILRVHYSFRVLYQRVTCSRQDSLESGYESFQRVRTMSQSEDSILDCNDSKFNIIKARVCEWIERLQSWLRRDRERLVQRESEEYEEAQLLDDGVTCCTFRKSQVVLDDEYTDNSQH</sequence>
<feature type="transmembrane region" description="Helical" evidence="5">
    <location>
        <begin position="460"/>
        <end position="480"/>
    </location>
</feature>
<feature type="transmembrane region" description="Helical" evidence="5">
    <location>
        <begin position="431"/>
        <end position="454"/>
    </location>
</feature>
<evidence type="ECO:0000313" key="8">
    <source>
        <dbReference type="Proteomes" id="UP001445076"/>
    </source>
</evidence>
<keyword evidence="8" id="KW-1185">Reference proteome</keyword>